<evidence type="ECO:0000256" key="5">
    <source>
        <dbReference type="SAM" id="MobiDB-lite"/>
    </source>
</evidence>
<evidence type="ECO:0000256" key="4">
    <source>
        <dbReference type="PROSITE-ProRule" id="PRU00207"/>
    </source>
</evidence>
<dbReference type="InterPro" id="IPR001293">
    <property type="entry name" value="Znf_TRAF"/>
</dbReference>
<evidence type="ECO:0000313" key="7">
    <source>
        <dbReference type="EMBL" id="GFT58929.1"/>
    </source>
</evidence>
<dbReference type="PROSITE" id="PS50145">
    <property type="entry name" value="ZF_TRAF"/>
    <property type="match status" value="1"/>
</dbReference>
<proteinExistence type="predicted"/>
<evidence type="ECO:0000256" key="2">
    <source>
        <dbReference type="ARBA" id="ARBA00022771"/>
    </source>
</evidence>
<dbReference type="GO" id="GO:0008270">
    <property type="term" value="F:zinc ion binding"/>
    <property type="evidence" value="ECO:0007669"/>
    <property type="project" value="UniProtKB-KW"/>
</dbReference>
<feature type="zinc finger region" description="TRAF-type" evidence="4">
    <location>
        <begin position="23"/>
        <end position="98"/>
    </location>
</feature>
<feature type="domain" description="TRAF-type" evidence="6">
    <location>
        <begin position="23"/>
        <end position="98"/>
    </location>
</feature>
<dbReference type="SUPFAM" id="SSF49599">
    <property type="entry name" value="TRAF domain-like"/>
    <property type="match status" value="1"/>
</dbReference>
<accession>A0A8X6P9G5</accession>
<dbReference type="PANTHER" id="PTHR16295">
    <property type="entry name" value="TRAF-TYPE ZINC FINGER PROTEIN-RELATED"/>
    <property type="match status" value="1"/>
</dbReference>
<dbReference type="GO" id="GO:0005739">
    <property type="term" value="C:mitochondrion"/>
    <property type="evidence" value="ECO:0007669"/>
    <property type="project" value="TreeGrafter"/>
</dbReference>
<dbReference type="InterPro" id="IPR051986">
    <property type="entry name" value="Innate_Immune_Apopt_Reg"/>
</dbReference>
<comment type="caution">
    <text evidence="7">The sequence shown here is derived from an EMBL/GenBank/DDBJ whole genome shotgun (WGS) entry which is preliminary data.</text>
</comment>
<dbReference type="PANTHER" id="PTHR16295:SF10">
    <property type="entry name" value="EXPRESSED PROTEIN"/>
    <property type="match status" value="1"/>
</dbReference>
<dbReference type="Gene3D" id="3.30.40.10">
    <property type="entry name" value="Zinc/RING finger domain, C3HC4 (zinc finger)"/>
    <property type="match status" value="3"/>
</dbReference>
<dbReference type="AlphaFoldDB" id="A0A8X6P9G5"/>
<dbReference type="EMBL" id="BMAW01018553">
    <property type="protein sequence ID" value="GFT58929.1"/>
    <property type="molecule type" value="Genomic_DNA"/>
</dbReference>
<reference evidence="7" key="1">
    <citation type="submission" date="2020-08" db="EMBL/GenBank/DDBJ databases">
        <title>Multicomponent nature underlies the extraordinary mechanical properties of spider dragline silk.</title>
        <authorList>
            <person name="Kono N."/>
            <person name="Nakamura H."/>
            <person name="Mori M."/>
            <person name="Yoshida Y."/>
            <person name="Ohtoshi R."/>
            <person name="Malay A.D."/>
            <person name="Moran D.A.P."/>
            <person name="Tomita M."/>
            <person name="Numata K."/>
            <person name="Arakawa K."/>
        </authorList>
    </citation>
    <scope>NUCLEOTIDE SEQUENCE</scope>
</reference>
<feature type="region of interest" description="Disordered" evidence="5">
    <location>
        <begin position="742"/>
        <end position="777"/>
    </location>
</feature>
<dbReference type="Proteomes" id="UP000887013">
    <property type="component" value="Unassembled WGS sequence"/>
</dbReference>
<evidence type="ECO:0000256" key="3">
    <source>
        <dbReference type="ARBA" id="ARBA00022833"/>
    </source>
</evidence>
<gene>
    <name evidence="7" type="primary">TRAFD1</name>
    <name evidence="7" type="ORF">NPIL_153131</name>
</gene>
<evidence type="ECO:0000259" key="6">
    <source>
        <dbReference type="PROSITE" id="PS50145"/>
    </source>
</evidence>
<keyword evidence="3 4" id="KW-0862">Zinc</keyword>
<keyword evidence="8" id="KW-1185">Reference proteome</keyword>
<dbReference type="InterPro" id="IPR049439">
    <property type="entry name" value="TRAFD1-XIAF1_Znf"/>
</dbReference>
<name>A0A8X6P9G5_NEPPI</name>
<protein>
    <submittedName>
        <fullName evidence="7">TRAF-type zinc finger domain-containing protein 1</fullName>
    </submittedName>
</protein>
<dbReference type="Pfam" id="PF21366">
    <property type="entry name" value="TRAFD1-XIAF1_ZnF"/>
    <property type="match status" value="2"/>
</dbReference>
<sequence length="1118" mass="129421">MEDLVEYCANCQRHIAAANYMIHSVHCERNIKLCEQCKEPVPRSEIEKHWEENHTLEACSYCSTPTEKWLIENHKSSCPKRLTPCEFCKLEVPLDELQKHASVCGSRTEKCFICKKHIMLKDLEEHPNSCKKKDAVELDCEYCGLKISSTNFKNHASTCENLKMFEKDIQEEEIYCDFCGFKVPVKCFTDHASVCKDRELWGKSFEEMEITCEFCKFKISSNVYKEHVIICGTQKVQCLVCDEPIMAQDKVKHLEICGKVSFSRQKMLCKYCDKSFSEDYFKDHVVSCGSRTEKCEKCNKYVLLKDKEMHPPFCKMVSKNQGNCRYCRASVSWIDMNVHEAACALEDSEDNDYAQQNMLNELSLKENSPFKKDTRNDEMSCQVYKKVCLYCNETFPQLHFPKHLEHCKERPYNCSECLKAMPYKEKEKHTRFQCHGEKDHIKVLPLHEVDKFTVKDNLQIQKYKKCQFCNERLPDLIFENHIQACSKWHEKCKFCNASVLHEEMKNHQMFSCSVTKNNDNRYPSCEKYLYAENMPSSNNSEIMKYLEENIEICPSCKCKIPFVRFAHHVQYCLEGMKPCKFCGLNIEKKNERNHLENCKKLLDAGKDFASQSNEDNIRYERKSYTESLFGRWFGNKEKKEESMAQIQHKYTSEGGKNGRKDSIMPRQPLQSVIPLVPCEFCDDLYPFETLIEHQSGCRPDLVSFPKKEENETVDLYVQEDDKSSGSYKSIASRNSKNMFSEWTEVPSRRSRKASIKRNADVEHEGTESPSGRRKQLSTEWGDFSESFIQHKKNINIDKNFYYSPSGCAKTELNCVAKNKEKLFSELAQNGETSKIDDSIEIDSEKLSRSFMPKDNFTLFKFSSSASMEENNSSLKPFGSSTNVLNLHQMKKNDSNCYQVFPALPNDEKSILSKVVGAERAEKGGVFCKTKEVSSGLTYNENLEDYLRAEQVPSYDNTIGRNLAMETVWNTDCNIKDNCKELVDNNHEIKAVHNPLSNVEKVLNMDEDRIHTNNETITNEQKTNFDDDPEMIAYFKYLSCRNDGCFNIKKEKTQEEKLASDSTASCDCGNQICYCAIARESSLTENAFSRENSHLKDNSIALVQDTLCNNQDPKPMEVD</sequence>
<feature type="compositionally biased region" description="Basic and acidic residues" evidence="5">
    <location>
        <begin position="757"/>
        <end position="766"/>
    </location>
</feature>
<dbReference type="InterPro" id="IPR013083">
    <property type="entry name" value="Znf_RING/FYVE/PHD"/>
</dbReference>
<keyword evidence="2 4" id="KW-0863">Zinc-finger</keyword>
<dbReference type="OrthoDB" id="6431536at2759"/>
<evidence type="ECO:0000313" key="8">
    <source>
        <dbReference type="Proteomes" id="UP000887013"/>
    </source>
</evidence>
<keyword evidence="1 4" id="KW-0479">Metal-binding</keyword>
<evidence type="ECO:0000256" key="1">
    <source>
        <dbReference type="ARBA" id="ARBA00022723"/>
    </source>
</evidence>
<organism evidence="7 8">
    <name type="scientific">Nephila pilipes</name>
    <name type="common">Giant wood spider</name>
    <name type="synonym">Nephila maculata</name>
    <dbReference type="NCBI Taxonomy" id="299642"/>
    <lineage>
        <taxon>Eukaryota</taxon>
        <taxon>Metazoa</taxon>
        <taxon>Ecdysozoa</taxon>
        <taxon>Arthropoda</taxon>
        <taxon>Chelicerata</taxon>
        <taxon>Arachnida</taxon>
        <taxon>Araneae</taxon>
        <taxon>Araneomorphae</taxon>
        <taxon>Entelegynae</taxon>
        <taxon>Araneoidea</taxon>
        <taxon>Nephilidae</taxon>
        <taxon>Nephila</taxon>
    </lineage>
</organism>